<dbReference type="AlphaFoldDB" id="A0A834M4C3"/>
<protein>
    <submittedName>
        <fullName evidence="2">Uncharacterized protein</fullName>
    </submittedName>
</protein>
<comment type="caution">
    <text evidence="2">The sequence shown here is derived from an EMBL/GenBank/DDBJ whole genome shotgun (WGS) entry which is preliminary data.</text>
</comment>
<keyword evidence="3" id="KW-1185">Reference proteome</keyword>
<name>A0A834M4C3_RHYFE</name>
<accession>A0A834M4C3</accession>
<dbReference type="Proteomes" id="UP000625711">
    <property type="component" value="Unassembled WGS sequence"/>
</dbReference>
<evidence type="ECO:0000313" key="3">
    <source>
        <dbReference type="Proteomes" id="UP000625711"/>
    </source>
</evidence>
<organism evidence="2 3">
    <name type="scientific">Rhynchophorus ferrugineus</name>
    <name type="common">Red palm weevil</name>
    <name type="synonym">Curculio ferrugineus</name>
    <dbReference type="NCBI Taxonomy" id="354439"/>
    <lineage>
        <taxon>Eukaryota</taxon>
        <taxon>Metazoa</taxon>
        <taxon>Ecdysozoa</taxon>
        <taxon>Arthropoda</taxon>
        <taxon>Hexapoda</taxon>
        <taxon>Insecta</taxon>
        <taxon>Pterygota</taxon>
        <taxon>Neoptera</taxon>
        <taxon>Endopterygota</taxon>
        <taxon>Coleoptera</taxon>
        <taxon>Polyphaga</taxon>
        <taxon>Cucujiformia</taxon>
        <taxon>Curculionidae</taxon>
        <taxon>Dryophthorinae</taxon>
        <taxon>Rhynchophorus</taxon>
    </lineage>
</organism>
<evidence type="ECO:0000256" key="1">
    <source>
        <dbReference type="SAM" id="MobiDB-lite"/>
    </source>
</evidence>
<gene>
    <name evidence="2" type="ORF">GWI33_019275</name>
</gene>
<evidence type="ECO:0000313" key="2">
    <source>
        <dbReference type="EMBL" id="KAF7267511.1"/>
    </source>
</evidence>
<sequence length="137" mass="14913">MLVIMENGVKLAKNRKYQFARLCTVSVLSPDVTGAHRQASTSLRIDHQDGQGRFCRPDLAGSRIAGISAGNVTTRSDQIKMDYSVKTHPTSYTIAEVMTCFFPPVELAKIGGARALSASPRSNWSGLRHAEPMPPLV</sequence>
<reference evidence="2" key="1">
    <citation type="submission" date="2020-08" db="EMBL/GenBank/DDBJ databases">
        <title>Genome sequencing and assembly of the red palm weevil Rhynchophorus ferrugineus.</title>
        <authorList>
            <person name="Dias G.B."/>
            <person name="Bergman C.M."/>
            <person name="Manee M."/>
        </authorList>
    </citation>
    <scope>NUCLEOTIDE SEQUENCE</scope>
    <source>
        <strain evidence="2">AA-2017</strain>
        <tissue evidence="2">Whole larva</tissue>
    </source>
</reference>
<proteinExistence type="predicted"/>
<dbReference type="EMBL" id="JAACXV010014412">
    <property type="protein sequence ID" value="KAF7267511.1"/>
    <property type="molecule type" value="Genomic_DNA"/>
</dbReference>
<feature type="region of interest" description="Disordered" evidence="1">
    <location>
        <begin position="118"/>
        <end position="137"/>
    </location>
</feature>